<dbReference type="PROSITE" id="PS00141">
    <property type="entry name" value="ASP_PROTEASE"/>
    <property type="match status" value="2"/>
</dbReference>
<dbReference type="PANTHER" id="PTHR47966:SF51">
    <property type="entry name" value="BETA-SITE APP-CLEAVING ENZYME, ISOFORM A-RELATED"/>
    <property type="match status" value="1"/>
</dbReference>
<feature type="active site" evidence="4">
    <location>
        <position position="237"/>
    </location>
</feature>
<dbReference type="STRING" id="1202772.A0A1V9YXC7"/>
<feature type="domain" description="Peptidase A1" evidence="8">
    <location>
        <begin position="38"/>
        <end position="346"/>
    </location>
</feature>
<name>A0A1V9YXC7_ACHHY</name>
<keyword evidence="6" id="KW-1133">Transmembrane helix</keyword>
<keyword evidence="2 5" id="KW-0645">Protease</keyword>
<dbReference type="PANTHER" id="PTHR47966">
    <property type="entry name" value="BETA-SITE APP-CLEAVING ENZYME, ISOFORM A-RELATED"/>
    <property type="match status" value="1"/>
</dbReference>
<evidence type="ECO:0000256" key="1">
    <source>
        <dbReference type="ARBA" id="ARBA00007447"/>
    </source>
</evidence>
<evidence type="ECO:0000313" key="9">
    <source>
        <dbReference type="EMBL" id="OQR90459.1"/>
    </source>
</evidence>
<dbReference type="EMBL" id="JNBR01000625">
    <property type="protein sequence ID" value="OQR90459.1"/>
    <property type="molecule type" value="Genomic_DNA"/>
</dbReference>
<dbReference type="FunFam" id="2.40.70.10:FF:000008">
    <property type="entry name" value="Cathepsin D"/>
    <property type="match status" value="1"/>
</dbReference>
<feature type="transmembrane region" description="Helical" evidence="6">
    <location>
        <begin position="369"/>
        <end position="394"/>
    </location>
</feature>
<evidence type="ECO:0000256" key="6">
    <source>
        <dbReference type="SAM" id="Phobius"/>
    </source>
</evidence>
<keyword evidence="7" id="KW-0732">Signal</keyword>
<gene>
    <name evidence="9" type="ORF">ACHHYP_05490</name>
</gene>
<dbReference type="InterPro" id="IPR001969">
    <property type="entry name" value="Aspartic_peptidase_AS"/>
</dbReference>
<proteinExistence type="inferred from homology"/>
<dbReference type="GO" id="GO:0004190">
    <property type="term" value="F:aspartic-type endopeptidase activity"/>
    <property type="evidence" value="ECO:0007669"/>
    <property type="project" value="UniProtKB-KW"/>
</dbReference>
<dbReference type="InterPro" id="IPR021109">
    <property type="entry name" value="Peptidase_aspartic_dom_sf"/>
</dbReference>
<dbReference type="AlphaFoldDB" id="A0A1V9YXC7"/>
<accession>A0A1V9YXC7</accession>
<feature type="chain" id="PRO_5012799959" evidence="7">
    <location>
        <begin position="20"/>
        <end position="411"/>
    </location>
</feature>
<comment type="caution">
    <text evidence="9">The sequence shown here is derived from an EMBL/GenBank/DDBJ whole genome shotgun (WGS) entry which is preliminary data.</text>
</comment>
<dbReference type="InterPro" id="IPR001461">
    <property type="entry name" value="Aspartic_peptidase_A1"/>
</dbReference>
<evidence type="ECO:0000313" key="10">
    <source>
        <dbReference type="Proteomes" id="UP000243579"/>
    </source>
</evidence>
<dbReference type="CDD" id="cd05471">
    <property type="entry name" value="pepsin_like"/>
    <property type="match status" value="1"/>
</dbReference>
<comment type="similarity">
    <text evidence="1 5">Belongs to the peptidase A1 family.</text>
</comment>
<dbReference type="SUPFAM" id="SSF50630">
    <property type="entry name" value="Acid proteases"/>
    <property type="match status" value="1"/>
</dbReference>
<dbReference type="InterPro" id="IPR034164">
    <property type="entry name" value="Pepsin-like_dom"/>
</dbReference>
<organism evidence="9 10">
    <name type="scientific">Achlya hypogyna</name>
    <name type="common">Oomycete</name>
    <name type="synonym">Protoachlya hypogyna</name>
    <dbReference type="NCBI Taxonomy" id="1202772"/>
    <lineage>
        <taxon>Eukaryota</taxon>
        <taxon>Sar</taxon>
        <taxon>Stramenopiles</taxon>
        <taxon>Oomycota</taxon>
        <taxon>Saprolegniomycetes</taxon>
        <taxon>Saprolegniales</taxon>
        <taxon>Achlyaceae</taxon>
        <taxon>Achlya</taxon>
    </lineage>
</organism>
<keyword evidence="5" id="KW-0378">Hydrolase</keyword>
<dbReference type="InterPro" id="IPR033121">
    <property type="entry name" value="PEPTIDASE_A1"/>
</dbReference>
<sequence length="411" mass="44020">MRAIGVLVGALAGAAPSLGEEVAAIIRIPLVNHDQLQFFGTVLVGSPPVPFRVIFDTGSSDVWLPSAHCRACSGSQRYNGSVSTTYLDEPENFQAYYGSGAVAGRLFYDDVALPALAPRTLRMGSVERQDERIQQFESEGIVGLGFPALASFTAPSFLQAFNVSLFSLYISPLPSDPTPSQLILHGIDPDLEGPATTWHYVSLAEEPSTAGFWAVPLRGLAIGSASVQHKASIAVLDSGTSLLLLPLAEYAAVVTQLCTAMGGCEDGAARSSLSCSDCRHGDFPPLTFTLGTTAFTLQGSDYVRCEFNTCMPQIDKSTSSFIVLGDIFMRAYYTAFDVTHRRIGLACLNDGRCAGGLKPPLNLSPVLSWLLYAAALYTHAFFITASGLGLKWIVNRYQARPKSTICTPRLV</sequence>
<keyword evidence="6" id="KW-0812">Transmembrane</keyword>
<evidence type="ECO:0000256" key="3">
    <source>
        <dbReference type="ARBA" id="ARBA00022750"/>
    </source>
</evidence>
<evidence type="ECO:0000256" key="4">
    <source>
        <dbReference type="PIRSR" id="PIRSR601461-1"/>
    </source>
</evidence>
<dbReference type="Pfam" id="PF00026">
    <property type="entry name" value="Asp"/>
    <property type="match status" value="1"/>
</dbReference>
<keyword evidence="10" id="KW-1185">Reference proteome</keyword>
<feature type="active site" evidence="4">
    <location>
        <position position="56"/>
    </location>
</feature>
<dbReference type="Gene3D" id="2.40.70.10">
    <property type="entry name" value="Acid Proteases"/>
    <property type="match status" value="2"/>
</dbReference>
<feature type="signal peptide" evidence="7">
    <location>
        <begin position="1"/>
        <end position="19"/>
    </location>
</feature>
<keyword evidence="3 5" id="KW-0064">Aspartyl protease</keyword>
<dbReference type="Proteomes" id="UP000243579">
    <property type="component" value="Unassembled WGS sequence"/>
</dbReference>
<dbReference type="PROSITE" id="PS51767">
    <property type="entry name" value="PEPTIDASE_A1"/>
    <property type="match status" value="1"/>
</dbReference>
<reference evidence="9 10" key="1">
    <citation type="journal article" date="2014" name="Genome Biol. Evol.">
        <title>The secreted proteins of Achlya hypogyna and Thraustotheca clavata identify the ancestral oomycete secretome and reveal gene acquisitions by horizontal gene transfer.</title>
        <authorList>
            <person name="Misner I."/>
            <person name="Blouin N."/>
            <person name="Leonard G."/>
            <person name="Richards T.A."/>
            <person name="Lane C.E."/>
        </authorList>
    </citation>
    <scope>NUCLEOTIDE SEQUENCE [LARGE SCALE GENOMIC DNA]</scope>
    <source>
        <strain evidence="9 10">ATCC 48635</strain>
    </source>
</reference>
<keyword evidence="6" id="KW-0472">Membrane</keyword>
<evidence type="ECO:0000256" key="7">
    <source>
        <dbReference type="SAM" id="SignalP"/>
    </source>
</evidence>
<evidence type="ECO:0000256" key="2">
    <source>
        <dbReference type="ARBA" id="ARBA00022670"/>
    </source>
</evidence>
<dbReference type="OrthoDB" id="771136at2759"/>
<evidence type="ECO:0000256" key="5">
    <source>
        <dbReference type="RuleBase" id="RU000454"/>
    </source>
</evidence>
<dbReference type="PRINTS" id="PR00792">
    <property type="entry name" value="PEPSIN"/>
</dbReference>
<evidence type="ECO:0000259" key="8">
    <source>
        <dbReference type="PROSITE" id="PS51767"/>
    </source>
</evidence>
<protein>
    <submittedName>
        <fullName evidence="9">Aspartyl protease family A01A</fullName>
    </submittedName>
</protein>
<dbReference type="GO" id="GO:0006508">
    <property type="term" value="P:proteolysis"/>
    <property type="evidence" value="ECO:0007669"/>
    <property type="project" value="UniProtKB-KW"/>
</dbReference>